<protein>
    <submittedName>
        <fullName evidence="1">Uncharacterized protein</fullName>
    </submittedName>
</protein>
<comment type="caution">
    <text evidence="1">The sequence shown here is derived from an EMBL/GenBank/DDBJ whole genome shotgun (WGS) entry which is preliminary data.</text>
</comment>
<gene>
    <name evidence="1" type="ORF">ABQJ54_17970</name>
</gene>
<dbReference type="RefSeq" id="WP_367855703.1">
    <property type="nucleotide sequence ID" value="NZ_JBFOHK010000006.1"/>
</dbReference>
<dbReference type="PROSITE" id="PS51257">
    <property type="entry name" value="PROKAR_LIPOPROTEIN"/>
    <property type="match status" value="1"/>
</dbReference>
<sequence>MRTFVTGLVLALTLIGIAGCSERSEGRPAPASPASYTMLDDGGQQLRLAFNRSMGSVRLVLLVDPTCAVCLRGLADVNADLLATTADPRLQTFIVFEPVIGGKASDIAPAASLLRNAHLHLFWNAGGGFGHLYATAVDLRRHGKLVNAWDVWTIYGPGATWGDAAPPRPALLMHQLPTLDNPGYRYLDGKVFAQAARAMLAKLPARSAAPRSGSAAHE</sequence>
<proteinExistence type="predicted"/>
<evidence type="ECO:0000313" key="2">
    <source>
        <dbReference type="Proteomes" id="UP001556220"/>
    </source>
</evidence>
<reference evidence="1 2" key="1">
    <citation type="submission" date="2024-06" db="EMBL/GenBank/DDBJ databases">
        <authorList>
            <person name="Woo H."/>
        </authorList>
    </citation>
    <scope>NUCLEOTIDE SEQUENCE [LARGE SCALE GENOMIC DNA]</scope>
    <source>
        <strain evidence="1 2">Si-c</strain>
    </source>
</reference>
<dbReference type="Proteomes" id="UP001556220">
    <property type="component" value="Unassembled WGS sequence"/>
</dbReference>
<organism evidence="1 2">
    <name type="scientific">Rhodanobacter lycopersici</name>
    <dbReference type="NCBI Taxonomy" id="3162487"/>
    <lineage>
        <taxon>Bacteria</taxon>
        <taxon>Pseudomonadati</taxon>
        <taxon>Pseudomonadota</taxon>
        <taxon>Gammaproteobacteria</taxon>
        <taxon>Lysobacterales</taxon>
        <taxon>Rhodanobacteraceae</taxon>
        <taxon>Rhodanobacter</taxon>
    </lineage>
</organism>
<dbReference type="EMBL" id="JBFOHK010000006">
    <property type="protein sequence ID" value="MEW9573644.1"/>
    <property type="molecule type" value="Genomic_DNA"/>
</dbReference>
<evidence type="ECO:0000313" key="1">
    <source>
        <dbReference type="EMBL" id="MEW9573644.1"/>
    </source>
</evidence>
<name>A0ABV3QIH1_9GAMM</name>
<keyword evidence="2" id="KW-1185">Reference proteome</keyword>
<accession>A0ABV3QIH1</accession>